<dbReference type="PROSITE" id="PS50048">
    <property type="entry name" value="ZN2_CY6_FUNGAL_2"/>
    <property type="match status" value="1"/>
</dbReference>
<evidence type="ECO:0000256" key="2">
    <source>
        <dbReference type="ARBA" id="ARBA00023015"/>
    </source>
</evidence>
<evidence type="ECO:0000256" key="4">
    <source>
        <dbReference type="ARBA" id="ARBA00023242"/>
    </source>
</evidence>
<sequence>MTRPKVPPDQRQRTQQACNSCKRRKQKCNGLNPCNTCEKRNFECVYDDRGDGTASAGSPPSKRRMTDGSTETRTPTDSATLSASKHGRNSPIPSVRSSDIARTAAGVPPQASTGNEPRSQAPQNTNNQPHQPSASSISTSDPSIESAARSLQQFSAPRPISQPAPNADAAQVQQAGADEEAVVYSQTRMLQDPTGRLLYVGDSATLSFLQLIRMMVETVCGPSPFTTDPRRHKIMESQFSLPSNARNSLLIPHKTTALYLVDAFFINTHGLVHVFDRKHFYRTLDTTYTDPLSADPNWLCLLNLVFAIGLTMATPAHGTPEAAVIEKLRQEHTDRAEVFYLNAKSLNDPMIGLEDADFWSVQALVLMTVFMLAKSKRNTAFALLGMAIRSAYALGLHREETLVIFSPEDQVVRRNVWRTLFIMDRFLSCSLGRPPGISEDECSSEILKSPNPPAPTDDFGFQQAFHGQGSFIQSGTYGLEAAVRSCSVIGSILKKIYQQRRVSTKLAQEIADVCKEWPKELHPGLHWRQAASANPSQGIAILHVNLLYCHSIVLLTRPFFLFILNDILQQGQYPVLNGIRSKRQYAKMEKFSEACVIASTHTIVLVQNAFEAGYLPRRNPFVIYFLFAAALILMSNEFALLYLNVAADQCIRNAITIMAYSAESDPQASRLLYILSTFRDVIVQQKDQRARQQQSANQLAPFNIKANINPYGTQGSSQSMSAATQSSPQGGLTLPSVTSASSYGPLAPISALGGGSGNSSSNPLHSRSNAQSRNSIPGVSFPPSSPFATLAHTTRPLEPSLASPAPPNPLSPYPSGLQTPALGTLERQLSFSNMFDLSNLGDRLSVDGESTGPEEHIDFDALWAWGNATPAMGSPKPAAAQAMSSNDAATFTTQQDGR</sequence>
<evidence type="ECO:0000256" key="3">
    <source>
        <dbReference type="ARBA" id="ARBA00023163"/>
    </source>
</evidence>
<dbReference type="CDD" id="cd00067">
    <property type="entry name" value="GAL4"/>
    <property type="match status" value="1"/>
</dbReference>
<dbReference type="Proteomes" id="UP000053259">
    <property type="component" value="Unassembled WGS sequence"/>
</dbReference>
<evidence type="ECO:0000256" key="5">
    <source>
        <dbReference type="SAM" id="MobiDB-lite"/>
    </source>
</evidence>
<keyword evidence="9" id="KW-1185">Reference proteome</keyword>
<dbReference type="VEuPathDB" id="FungiDB:PV09_02690"/>
<dbReference type="InterPro" id="IPR001138">
    <property type="entry name" value="Zn2Cys6_DnaBD"/>
</dbReference>
<dbReference type="InterPro" id="IPR051127">
    <property type="entry name" value="Fungal_SecMet_Regulators"/>
</dbReference>
<dbReference type="EMBL" id="KN847535">
    <property type="protein sequence ID" value="KIW06213.1"/>
    <property type="molecule type" value="Genomic_DNA"/>
</dbReference>
<feature type="domain" description="Zn(2)-C6 fungal-type" evidence="7">
    <location>
        <begin position="17"/>
        <end position="46"/>
    </location>
</feature>
<keyword evidence="6" id="KW-0812">Transmembrane</keyword>
<dbReference type="InterPro" id="IPR036864">
    <property type="entry name" value="Zn2-C6_fun-type_DNA-bd_sf"/>
</dbReference>
<keyword evidence="1" id="KW-0479">Metal-binding</keyword>
<feature type="region of interest" description="Disordered" evidence="5">
    <location>
        <begin position="754"/>
        <end position="820"/>
    </location>
</feature>
<dbReference type="PROSITE" id="PS00463">
    <property type="entry name" value="ZN2_CY6_FUNGAL_1"/>
    <property type="match status" value="1"/>
</dbReference>
<evidence type="ECO:0000313" key="8">
    <source>
        <dbReference type="EMBL" id="KIW06213.1"/>
    </source>
</evidence>
<organism evidence="8 9">
    <name type="scientific">Verruconis gallopava</name>
    <dbReference type="NCBI Taxonomy" id="253628"/>
    <lineage>
        <taxon>Eukaryota</taxon>
        <taxon>Fungi</taxon>
        <taxon>Dikarya</taxon>
        <taxon>Ascomycota</taxon>
        <taxon>Pezizomycotina</taxon>
        <taxon>Dothideomycetes</taxon>
        <taxon>Pleosporomycetidae</taxon>
        <taxon>Venturiales</taxon>
        <taxon>Sympoventuriaceae</taxon>
        <taxon>Verruconis</taxon>
    </lineage>
</organism>
<keyword evidence="2" id="KW-0805">Transcription regulation</keyword>
<keyword evidence="6" id="KW-1133">Transmembrane helix</keyword>
<dbReference type="CDD" id="cd12148">
    <property type="entry name" value="fungal_TF_MHR"/>
    <property type="match status" value="1"/>
</dbReference>
<gene>
    <name evidence="8" type="ORF">PV09_02690</name>
</gene>
<dbReference type="SUPFAM" id="SSF57701">
    <property type="entry name" value="Zn2/Cys6 DNA-binding domain"/>
    <property type="match status" value="1"/>
</dbReference>
<feature type="compositionally biased region" description="Low complexity" evidence="5">
    <location>
        <begin position="713"/>
        <end position="727"/>
    </location>
</feature>
<dbReference type="PANTHER" id="PTHR47424">
    <property type="entry name" value="REGULATORY PROTEIN GAL4"/>
    <property type="match status" value="1"/>
</dbReference>
<feature type="transmembrane region" description="Helical" evidence="6">
    <location>
        <begin position="622"/>
        <end position="643"/>
    </location>
</feature>
<feature type="compositionally biased region" description="Polar residues" evidence="5">
    <location>
        <begin position="110"/>
        <end position="131"/>
    </location>
</feature>
<dbReference type="GeneID" id="27310663"/>
<dbReference type="GO" id="GO:0000978">
    <property type="term" value="F:RNA polymerase II cis-regulatory region sequence-specific DNA binding"/>
    <property type="evidence" value="ECO:0007669"/>
    <property type="project" value="TreeGrafter"/>
</dbReference>
<dbReference type="RefSeq" id="XP_016216082.1">
    <property type="nucleotide sequence ID" value="XM_016355776.1"/>
</dbReference>
<dbReference type="GO" id="GO:0000435">
    <property type="term" value="P:positive regulation of transcription from RNA polymerase II promoter by galactose"/>
    <property type="evidence" value="ECO:0007669"/>
    <property type="project" value="TreeGrafter"/>
</dbReference>
<dbReference type="GO" id="GO:0006351">
    <property type="term" value="P:DNA-templated transcription"/>
    <property type="evidence" value="ECO:0007669"/>
    <property type="project" value="InterPro"/>
</dbReference>
<feature type="region of interest" description="Disordered" evidence="5">
    <location>
        <begin position="1"/>
        <end position="27"/>
    </location>
</feature>
<protein>
    <recommendedName>
        <fullName evidence="7">Zn(2)-C6 fungal-type domain-containing protein</fullName>
    </recommendedName>
</protein>
<feature type="region of interest" description="Disordered" evidence="5">
    <location>
        <begin position="872"/>
        <end position="898"/>
    </location>
</feature>
<dbReference type="SMART" id="SM00066">
    <property type="entry name" value="GAL4"/>
    <property type="match status" value="1"/>
</dbReference>
<keyword evidence="4" id="KW-0539">Nucleus</keyword>
<feature type="compositionally biased region" description="Low complexity" evidence="5">
    <location>
        <begin position="132"/>
        <end position="147"/>
    </location>
</feature>
<feature type="compositionally biased region" description="Low complexity" evidence="5">
    <location>
        <begin position="878"/>
        <end position="889"/>
    </location>
</feature>
<dbReference type="PANTHER" id="PTHR47424:SF9">
    <property type="entry name" value="TAH-2"/>
    <property type="match status" value="1"/>
</dbReference>
<dbReference type="GO" id="GO:0008270">
    <property type="term" value="F:zinc ion binding"/>
    <property type="evidence" value="ECO:0007669"/>
    <property type="project" value="InterPro"/>
</dbReference>
<feature type="compositionally biased region" description="Polar residues" evidence="5">
    <location>
        <begin position="763"/>
        <end position="777"/>
    </location>
</feature>
<evidence type="ECO:0000259" key="7">
    <source>
        <dbReference type="PROSITE" id="PS50048"/>
    </source>
</evidence>
<feature type="compositionally biased region" description="Basic and acidic residues" evidence="5">
    <location>
        <begin position="1"/>
        <end position="12"/>
    </location>
</feature>
<dbReference type="SMART" id="SM00906">
    <property type="entry name" value="Fungal_trans"/>
    <property type="match status" value="1"/>
</dbReference>
<feature type="region of interest" description="Disordered" evidence="5">
    <location>
        <begin position="45"/>
        <end position="151"/>
    </location>
</feature>
<dbReference type="Gene3D" id="4.10.240.10">
    <property type="entry name" value="Zn(2)-C6 fungal-type DNA-binding domain"/>
    <property type="match status" value="1"/>
</dbReference>
<keyword evidence="3" id="KW-0804">Transcription</keyword>
<dbReference type="GO" id="GO:0005634">
    <property type="term" value="C:nucleus"/>
    <property type="evidence" value="ECO:0007669"/>
    <property type="project" value="TreeGrafter"/>
</dbReference>
<feature type="compositionally biased region" description="Polar residues" evidence="5">
    <location>
        <begin position="67"/>
        <end position="83"/>
    </location>
</feature>
<accession>A0A0D2AH17</accession>
<dbReference type="GO" id="GO:0000981">
    <property type="term" value="F:DNA-binding transcription factor activity, RNA polymerase II-specific"/>
    <property type="evidence" value="ECO:0007669"/>
    <property type="project" value="InterPro"/>
</dbReference>
<dbReference type="InterPro" id="IPR007219">
    <property type="entry name" value="XnlR_reg_dom"/>
</dbReference>
<dbReference type="Pfam" id="PF04082">
    <property type="entry name" value="Fungal_trans"/>
    <property type="match status" value="1"/>
</dbReference>
<keyword evidence="6" id="KW-0472">Membrane</keyword>
<evidence type="ECO:0000256" key="1">
    <source>
        <dbReference type="ARBA" id="ARBA00022723"/>
    </source>
</evidence>
<dbReference type="STRING" id="253628.A0A0D2AH17"/>
<name>A0A0D2AH17_9PEZI</name>
<reference evidence="8 9" key="1">
    <citation type="submission" date="2015-01" db="EMBL/GenBank/DDBJ databases">
        <title>The Genome Sequence of Ochroconis gallopava CBS43764.</title>
        <authorList>
            <consortium name="The Broad Institute Genomics Platform"/>
            <person name="Cuomo C."/>
            <person name="de Hoog S."/>
            <person name="Gorbushina A."/>
            <person name="Stielow B."/>
            <person name="Teixiera M."/>
            <person name="Abouelleil A."/>
            <person name="Chapman S.B."/>
            <person name="Priest M."/>
            <person name="Young S.K."/>
            <person name="Wortman J."/>
            <person name="Nusbaum C."/>
            <person name="Birren B."/>
        </authorList>
    </citation>
    <scope>NUCLEOTIDE SEQUENCE [LARGE SCALE GENOMIC DNA]</scope>
    <source>
        <strain evidence="8 9">CBS 43764</strain>
    </source>
</reference>
<dbReference type="AlphaFoldDB" id="A0A0D2AH17"/>
<dbReference type="OrthoDB" id="4064873at2759"/>
<proteinExistence type="predicted"/>
<feature type="region of interest" description="Disordered" evidence="5">
    <location>
        <begin position="713"/>
        <end position="737"/>
    </location>
</feature>
<dbReference type="HOGENOM" id="CLU_010170_1_0_1"/>
<evidence type="ECO:0000313" key="9">
    <source>
        <dbReference type="Proteomes" id="UP000053259"/>
    </source>
</evidence>
<dbReference type="InParanoid" id="A0A0D2AH17"/>
<dbReference type="Pfam" id="PF00172">
    <property type="entry name" value="Zn_clus"/>
    <property type="match status" value="1"/>
</dbReference>
<evidence type="ECO:0000256" key="6">
    <source>
        <dbReference type="SAM" id="Phobius"/>
    </source>
</evidence>